<evidence type="ECO:0000313" key="3">
    <source>
        <dbReference type="EMBL" id="PIS22743.1"/>
    </source>
</evidence>
<gene>
    <name evidence="3" type="ORF">COT50_00305</name>
</gene>
<name>A0A2H0XCU8_UNCKA</name>
<dbReference type="SUPFAM" id="SSF53448">
    <property type="entry name" value="Nucleotide-diphospho-sugar transferases"/>
    <property type="match status" value="1"/>
</dbReference>
<dbReference type="InterPro" id="IPR001173">
    <property type="entry name" value="Glyco_trans_2-like"/>
</dbReference>
<dbReference type="InterPro" id="IPR029044">
    <property type="entry name" value="Nucleotide-diphossugar_trans"/>
</dbReference>
<dbReference type="Pfam" id="PF00535">
    <property type="entry name" value="Glycos_transf_2"/>
    <property type="match status" value="1"/>
</dbReference>
<dbReference type="PANTHER" id="PTHR43685">
    <property type="entry name" value="GLYCOSYLTRANSFERASE"/>
    <property type="match status" value="1"/>
</dbReference>
<comment type="caution">
    <text evidence="3">The sequence shown here is derived from an EMBL/GenBank/DDBJ whole genome shotgun (WGS) entry which is preliminary data.</text>
</comment>
<dbReference type="AlphaFoldDB" id="A0A2H0XCU8"/>
<keyword evidence="1" id="KW-0472">Membrane</keyword>
<dbReference type="GO" id="GO:0016740">
    <property type="term" value="F:transferase activity"/>
    <property type="evidence" value="ECO:0007669"/>
    <property type="project" value="UniProtKB-KW"/>
</dbReference>
<feature type="transmembrane region" description="Helical" evidence="1">
    <location>
        <begin position="301"/>
        <end position="321"/>
    </location>
</feature>
<proteinExistence type="predicted"/>
<organism evidence="3 4">
    <name type="scientific">candidate division WWE3 bacterium CG08_land_8_20_14_0_20_41_10</name>
    <dbReference type="NCBI Taxonomy" id="1975085"/>
    <lineage>
        <taxon>Bacteria</taxon>
        <taxon>Katanobacteria</taxon>
    </lineage>
</organism>
<reference evidence="4" key="1">
    <citation type="submission" date="2017-09" db="EMBL/GenBank/DDBJ databases">
        <title>Depth-based differentiation of microbial function through sediment-hosted aquifers and enrichment of novel symbionts in the deep terrestrial subsurface.</title>
        <authorList>
            <person name="Probst A.J."/>
            <person name="Ladd B."/>
            <person name="Jarett J.K."/>
            <person name="Geller-Mcgrath D.E."/>
            <person name="Sieber C.M.K."/>
            <person name="Emerson J.B."/>
            <person name="Anantharaman K."/>
            <person name="Thomas B.C."/>
            <person name="Malmstrom R."/>
            <person name="Stieglmeier M."/>
            <person name="Klingl A."/>
            <person name="Woyke T."/>
            <person name="Ryan C.M."/>
            <person name="Banfield J.F."/>
        </authorList>
    </citation>
    <scope>NUCLEOTIDE SEQUENCE [LARGE SCALE GENOMIC DNA]</scope>
</reference>
<evidence type="ECO:0000256" key="1">
    <source>
        <dbReference type="SAM" id="Phobius"/>
    </source>
</evidence>
<feature type="domain" description="Glycosyltransferase 2-like" evidence="2">
    <location>
        <begin position="13"/>
        <end position="171"/>
    </location>
</feature>
<keyword evidence="1" id="KW-0812">Transmembrane</keyword>
<evidence type="ECO:0000313" key="4">
    <source>
        <dbReference type="Proteomes" id="UP000231252"/>
    </source>
</evidence>
<dbReference type="InterPro" id="IPR050834">
    <property type="entry name" value="Glycosyltransf_2"/>
</dbReference>
<evidence type="ECO:0000259" key="2">
    <source>
        <dbReference type="Pfam" id="PF00535"/>
    </source>
</evidence>
<dbReference type="EMBL" id="PEYU01000005">
    <property type="protein sequence ID" value="PIS22743.1"/>
    <property type="molecule type" value="Genomic_DNA"/>
</dbReference>
<sequence>MINSPTQVYMKFSIIIPVRSINEFIIESVAHLKQLTYQNFEVFIITDAQEQYNFGDNRFFLLHSGKVGPGEKRNLAAQKATGDILAFLDDDAYPSPSWLVEASIIFSDPQAYALGGPALTPLNAKFKEKCSGKILESYLTSAGTRFRHTPTVSKEISDYPSVNLFVRKEAFLKVGGYPVEFWPGEDTKLCLDLVKAYSKPFLYSPKPLVYHHRRNVFIPHLKQIGRYGQHRGQFARIFPETSRLPSYFAPSAFVLGLFLGPFICLGIPWLWYFYLAIVVTYLVLLKLEMFRIWRTEKNIKLALYTGWGIFLTHIIYGLNFIHGLLIRPKLKLRGIDAKSGNYLGG</sequence>
<keyword evidence="1" id="KW-1133">Transmembrane helix</keyword>
<accession>A0A2H0XCU8</accession>
<dbReference type="Proteomes" id="UP000231252">
    <property type="component" value="Unassembled WGS sequence"/>
</dbReference>
<dbReference type="Gene3D" id="3.90.550.10">
    <property type="entry name" value="Spore Coat Polysaccharide Biosynthesis Protein SpsA, Chain A"/>
    <property type="match status" value="1"/>
</dbReference>
<feature type="transmembrane region" description="Helical" evidence="1">
    <location>
        <begin position="269"/>
        <end position="289"/>
    </location>
</feature>
<protein>
    <submittedName>
        <fullName evidence="3">Glycosyl transferase</fullName>
    </submittedName>
</protein>
<dbReference type="PANTHER" id="PTHR43685:SF2">
    <property type="entry name" value="GLYCOSYLTRANSFERASE 2-LIKE DOMAIN-CONTAINING PROTEIN"/>
    <property type="match status" value="1"/>
</dbReference>
<keyword evidence="3" id="KW-0808">Transferase</keyword>